<dbReference type="AlphaFoldDB" id="A0A7U2HWD7"/>
<dbReference type="Proteomes" id="UP000663193">
    <property type="component" value="Chromosome 4"/>
</dbReference>
<dbReference type="EMBL" id="CP069026">
    <property type="protein sequence ID" value="QRC94380.1"/>
    <property type="molecule type" value="Genomic_DNA"/>
</dbReference>
<organism evidence="1 2">
    <name type="scientific">Phaeosphaeria nodorum (strain SN15 / ATCC MYA-4574 / FGSC 10173)</name>
    <name type="common">Glume blotch fungus</name>
    <name type="synonym">Parastagonospora nodorum</name>
    <dbReference type="NCBI Taxonomy" id="321614"/>
    <lineage>
        <taxon>Eukaryota</taxon>
        <taxon>Fungi</taxon>
        <taxon>Dikarya</taxon>
        <taxon>Ascomycota</taxon>
        <taxon>Pezizomycotina</taxon>
        <taxon>Dothideomycetes</taxon>
        <taxon>Pleosporomycetidae</taxon>
        <taxon>Pleosporales</taxon>
        <taxon>Pleosporineae</taxon>
        <taxon>Phaeosphaeriaceae</taxon>
        <taxon>Parastagonospora</taxon>
    </lineage>
</organism>
<evidence type="ECO:0000313" key="1">
    <source>
        <dbReference type="EMBL" id="QRC94380.1"/>
    </source>
</evidence>
<evidence type="ECO:0000313" key="2">
    <source>
        <dbReference type="Proteomes" id="UP000663193"/>
    </source>
</evidence>
<dbReference type="VEuPathDB" id="FungiDB:JI435_430660"/>
<gene>
    <name evidence="1" type="ORF">JI435_430660</name>
</gene>
<reference evidence="2" key="1">
    <citation type="journal article" date="2021" name="BMC Genomics">
        <title>Chromosome-level genome assembly and manually-curated proteome of model necrotroph Parastagonospora nodorum Sn15 reveals a genome-wide trove of candidate effector homologs, and redundancy of virulence-related functions within an accessory chromosome.</title>
        <authorList>
            <person name="Bertazzoni S."/>
            <person name="Jones D.A.B."/>
            <person name="Phan H.T."/>
            <person name="Tan K.-C."/>
            <person name="Hane J.K."/>
        </authorList>
    </citation>
    <scope>NUCLEOTIDE SEQUENCE [LARGE SCALE GENOMIC DNA]</scope>
    <source>
        <strain evidence="2">SN15 / ATCC MYA-4574 / FGSC 10173)</strain>
    </source>
</reference>
<keyword evidence="2" id="KW-1185">Reference proteome</keyword>
<proteinExistence type="predicted"/>
<sequence length="103" mass="11705">MEANAPEVSSTWTVWVGLCGSSGGSTRATKDYSTLCLCERIPRLIRGHTYNFARTAFRELQQVSALFRARVQQLMPSELWLRTIQNNLLSPRAQQYQQSSCHV</sequence>
<protein>
    <submittedName>
        <fullName evidence="1">Uncharacterized protein</fullName>
    </submittedName>
</protein>
<accession>A0A7U2HWD7</accession>
<name>A0A7U2HWD7_PHANO</name>